<comment type="subcellular location">
    <subcellularLocation>
        <location evidence="1">Membrane</location>
        <topology evidence="1">Multi-pass membrane protein</topology>
    </subcellularLocation>
</comment>
<keyword evidence="4 5" id="KW-0472">Membrane</keyword>
<evidence type="ECO:0000256" key="4">
    <source>
        <dbReference type="ARBA" id="ARBA00023136"/>
    </source>
</evidence>
<dbReference type="Gene3D" id="1.50.10.150">
    <property type="entry name" value="Voltage-dependent anion channel"/>
    <property type="match status" value="1"/>
</dbReference>
<organism evidence="6 7">
    <name type="scientific">Puccinia striiformis</name>
    <dbReference type="NCBI Taxonomy" id="27350"/>
    <lineage>
        <taxon>Eukaryota</taxon>
        <taxon>Fungi</taxon>
        <taxon>Dikarya</taxon>
        <taxon>Basidiomycota</taxon>
        <taxon>Pucciniomycotina</taxon>
        <taxon>Pucciniomycetes</taxon>
        <taxon>Pucciniales</taxon>
        <taxon>Pucciniaceae</taxon>
        <taxon>Puccinia</taxon>
    </lineage>
</organism>
<protein>
    <submittedName>
        <fullName evidence="6">Uncharacterized protein</fullName>
    </submittedName>
</protein>
<dbReference type="EMBL" id="PKSM01000103">
    <property type="protein sequence ID" value="POW12547.1"/>
    <property type="molecule type" value="Genomic_DNA"/>
</dbReference>
<dbReference type="PANTHER" id="PTHR31162:SF0">
    <property type="entry name" value="MALIC ACID TRANSPORT PROTEIN"/>
    <property type="match status" value="1"/>
</dbReference>
<name>A0A2S4VSQ3_9BASI</name>
<dbReference type="InterPro" id="IPR030185">
    <property type="entry name" value="Mae1"/>
</dbReference>
<proteinExistence type="predicted"/>
<comment type="caution">
    <text evidence="6">The sequence shown here is derived from an EMBL/GenBank/DDBJ whole genome shotgun (WGS) entry which is preliminary data.</text>
</comment>
<feature type="transmembrane region" description="Helical" evidence="5">
    <location>
        <begin position="444"/>
        <end position="463"/>
    </location>
</feature>
<feature type="transmembrane region" description="Helical" evidence="5">
    <location>
        <begin position="175"/>
        <end position="199"/>
    </location>
</feature>
<evidence type="ECO:0000256" key="3">
    <source>
        <dbReference type="ARBA" id="ARBA00022989"/>
    </source>
</evidence>
<evidence type="ECO:0000313" key="7">
    <source>
        <dbReference type="Proteomes" id="UP000238274"/>
    </source>
</evidence>
<feature type="transmembrane region" description="Helical" evidence="5">
    <location>
        <begin position="242"/>
        <end position="267"/>
    </location>
</feature>
<dbReference type="VEuPathDB" id="FungiDB:PSTT_11189"/>
<accession>A0A2S4VSQ3</accession>
<dbReference type="PANTHER" id="PTHR31162">
    <property type="entry name" value="MALIC ACID TRANSPORT PROTEIN-RELATED"/>
    <property type="match status" value="1"/>
</dbReference>
<dbReference type="Pfam" id="PF03595">
    <property type="entry name" value="SLAC1"/>
    <property type="match status" value="2"/>
</dbReference>
<dbReference type="OrthoDB" id="2901184at2759"/>
<dbReference type="InterPro" id="IPR004695">
    <property type="entry name" value="SLAC1/Mae1/Ssu1/TehA"/>
</dbReference>
<sequence>MTADNPNSLGSRAHQRMSRINRRISVLPIPTVSNFSKRIHGMTWQAYPVGLGKHVLMSRKTYQQLIRLSRHGYRIHSVGQPQDPPGFPHQNRNPAFYHEYHNLFAHHWLDGCSSGSISTAIQKGSPRSKQELFYTNLRSCFCYDNRGNCQLRILINLRSYVKNFEHQQGVTVEELIIFFWIYVTFAISVAITVLTIWFSSPRNPTAAMTPAWAFPVFPLLLTGVVTFNVLRIVPLTDPRAVSIFVTGFLMFGAGAFMCIFYLAIFLLRIMTTGFLDGHQANGAFIAAGPPGFSGESQHLIHKFDHLKLNPFVHQPSYSSTWVKSRQNCKTTSLGQSNLNFTSGNANQLLILVWQFPNPFADITQRWRDLFCKFNLHVGSDFVADSSRVFVFDLILLTTQRIHLLLLLAGCVMVGIMLTGCSALLFTMAAIPYWTRLHKHLNEILGCWATTFPNIGLILSLKFLGDTFDSKVFYTFQTILTVMVFVVYLIVLFLTILAIWKGLILMSDDKSVYMDNIGLSEEKTDIEKGGHGSAHAPAHKH</sequence>
<evidence type="ECO:0000256" key="5">
    <source>
        <dbReference type="SAM" id="Phobius"/>
    </source>
</evidence>
<keyword evidence="2 5" id="KW-0812">Transmembrane</keyword>
<feature type="transmembrane region" description="Helical" evidence="5">
    <location>
        <begin position="211"/>
        <end position="230"/>
    </location>
</feature>
<feature type="transmembrane region" description="Helical" evidence="5">
    <location>
        <begin position="401"/>
        <end position="432"/>
    </location>
</feature>
<dbReference type="VEuPathDB" id="FungiDB:PSHT_08051"/>
<dbReference type="AlphaFoldDB" id="A0A2S4VSQ3"/>
<dbReference type="InterPro" id="IPR038665">
    <property type="entry name" value="Voltage-dep_anion_channel_sf"/>
</dbReference>
<evidence type="ECO:0000256" key="1">
    <source>
        <dbReference type="ARBA" id="ARBA00004141"/>
    </source>
</evidence>
<reference evidence="7" key="2">
    <citation type="journal article" date="2018" name="BMC Genomics">
        <title>Genomic insights into host adaptation between the wheat stripe rust pathogen (Puccinia striiformis f. sp. tritici) and the barley stripe rust pathogen (Puccinia striiformis f. sp. hordei).</title>
        <authorList>
            <person name="Xia C."/>
            <person name="Wang M."/>
            <person name="Yin C."/>
            <person name="Cornejo O.E."/>
            <person name="Hulbert S.H."/>
            <person name="Chen X."/>
        </authorList>
    </citation>
    <scope>NUCLEOTIDE SEQUENCE [LARGE SCALE GENOMIC DNA]</scope>
    <source>
        <strain evidence="7">93TX-2</strain>
    </source>
</reference>
<dbReference type="Proteomes" id="UP000238274">
    <property type="component" value="Unassembled WGS sequence"/>
</dbReference>
<dbReference type="GO" id="GO:0016020">
    <property type="term" value="C:membrane"/>
    <property type="evidence" value="ECO:0007669"/>
    <property type="project" value="UniProtKB-SubCell"/>
</dbReference>
<evidence type="ECO:0000256" key="2">
    <source>
        <dbReference type="ARBA" id="ARBA00022692"/>
    </source>
</evidence>
<evidence type="ECO:0000313" key="6">
    <source>
        <dbReference type="EMBL" id="POW12547.1"/>
    </source>
</evidence>
<gene>
    <name evidence="6" type="ORF">PSHT_08051</name>
</gene>
<keyword evidence="7" id="KW-1185">Reference proteome</keyword>
<reference evidence="6 7" key="1">
    <citation type="submission" date="2017-12" db="EMBL/GenBank/DDBJ databases">
        <title>Gene loss provides genomic basis for host adaptation in cereal stripe rust fungi.</title>
        <authorList>
            <person name="Xia C."/>
        </authorList>
    </citation>
    <scope>NUCLEOTIDE SEQUENCE [LARGE SCALE GENOMIC DNA]</scope>
    <source>
        <strain evidence="6 7">93TX-2</strain>
    </source>
</reference>
<dbReference type="GO" id="GO:0015140">
    <property type="term" value="F:malate transmembrane transporter activity"/>
    <property type="evidence" value="ECO:0007669"/>
    <property type="project" value="InterPro"/>
</dbReference>
<reference evidence="7" key="3">
    <citation type="journal article" date="2018" name="Mol. Plant Microbe Interact.">
        <title>Genome sequence resources for the wheat stripe rust pathogen (Puccinia striiformis f. sp. tritici) and the barley stripe rust pathogen (Puccinia striiformis f. sp. hordei).</title>
        <authorList>
            <person name="Xia C."/>
            <person name="Wang M."/>
            <person name="Yin C."/>
            <person name="Cornejo O.E."/>
            <person name="Hulbert S.H."/>
            <person name="Chen X."/>
        </authorList>
    </citation>
    <scope>NUCLEOTIDE SEQUENCE [LARGE SCALE GENOMIC DNA]</scope>
    <source>
        <strain evidence="7">93TX-2</strain>
    </source>
</reference>
<feature type="transmembrane region" description="Helical" evidence="5">
    <location>
        <begin position="475"/>
        <end position="499"/>
    </location>
</feature>
<keyword evidence="3 5" id="KW-1133">Transmembrane helix</keyword>